<keyword evidence="4" id="KW-0732">Signal</keyword>
<dbReference type="PANTHER" id="PTHR35789">
    <property type="entry name" value="SPORE GERMINATION PROTEIN B3"/>
    <property type="match status" value="1"/>
</dbReference>
<dbReference type="EMBL" id="CP019980">
    <property type="protein sequence ID" value="AVK96874.1"/>
    <property type="molecule type" value="Genomic_DNA"/>
</dbReference>
<dbReference type="Proteomes" id="UP000238825">
    <property type="component" value="Chromosome"/>
</dbReference>
<dbReference type="AlphaFoldDB" id="A0A2S0K0V3"/>
<protein>
    <submittedName>
        <fullName evidence="11">Germination protein, Ger(X)C family</fullName>
    </submittedName>
</protein>
<dbReference type="Pfam" id="PF05504">
    <property type="entry name" value="Spore_GerAC"/>
    <property type="match status" value="1"/>
</dbReference>
<dbReference type="InterPro" id="IPR038501">
    <property type="entry name" value="Spore_GerAC_C_sf"/>
</dbReference>
<comment type="similarity">
    <text evidence="2">Belongs to the GerABKC lipoprotein family.</text>
</comment>
<keyword evidence="3" id="KW-0309">Germination</keyword>
<reference evidence="10 12" key="1">
    <citation type="submission" date="2017-03" db="EMBL/GenBank/DDBJ databases">
        <title>The whole genome sequencing and assembly of Lysinibacillus sphaericus DSM 28T strain.</title>
        <authorList>
            <person name="Lee Y.-J."/>
            <person name="Yi H."/>
            <person name="Bahn Y.-S."/>
            <person name="Kim J.F."/>
            <person name="Lee D.-W."/>
        </authorList>
    </citation>
    <scope>NUCLEOTIDE SEQUENCE [LARGE SCALE GENOMIC DNA]</scope>
    <source>
        <strain evidence="10 12">DSM 28</strain>
    </source>
</reference>
<keyword evidence="5" id="KW-0472">Membrane</keyword>
<dbReference type="InterPro" id="IPR057336">
    <property type="entry name" value="GerAC_N"/>
</dbReference>
<comment type="subcellular location">
    <subcellularLocation>
        <location evidence="1">Membrane</location>
        <topology evidence="1">Lipid-anchor</topology>
    </subcellularLocation>
</comment>
<dbReference type="EMBL" id="UFSZ01000001">
    <property type="protein sequence ID" value="SUV17287.1"/>
    <property type="molecule type" value="Genomic_DNA"/>
</dbReference>
<dbReference type="InterPro" id="IPR046953">
    <property type="entry name" value="Spore_GerAC-like_C"/>
</dbReference>
<gene>
    <name evidence="10" type="ORF">LS41612_11695</name>
    <name evidence="11" type="ORF">NCTC10338_02384</name>
</gene>
<keyword evidence="6" id="KW-0564">Palmitate</keyword>
<dbReference type="GO" id="GO:0016020">
    <property type="term" value="C:membrane"/>
    <property type="evidence" value="ECO:0007669"/>
    <property type="project" value="UniProtKB-SubCell"/>
</dbReference>
<dbReference type="GO" id="GO:0009847">
    <property type="term" value="P:spore germination"/>
    <property type="evidence" value="ECO:0007669"/>
    <property type="project" value="InterPro"/>
</dbReference>
<evidence type="ECO:0000313" key="11">
    <source>
        <dbReference type="EMBL" id="SUV17287.1"/>
    </source>
</evidence>
<evidence type="ECO:0000256" key="7">
    <source>
        <dbReference type="ARBA" id="ARBA00023288"/>
    </source>
</evidence>
<dbReference type="PROSITE" id="PS51257">
    <property type="entry name" value="PROKAR_LIPOPROTEIN"/>
    <property type="match status" value="1"/>
</dbReference>
<dbReference type="GeneID" id="48276861"/>
<dbReference type="Pfam" id="PF25198">
    <property type="entry name" value="Spore_GerAC_N"/>
    <property type="match status" value="1"/>
</dbReference>
<dbReference type="NCBIfam" id="TIGR02887">
    <property type="entry name" value="spore_ger_x_C"/>
    <property type="match status" value="1"/>
</dbReference>
<reference evidence="11 13" key="2">
    <citation type="submission" date="2018-06" db="EMBL/GenBank/DDBJ databases">
        <authorList>
            <consortium name="Pathogen Informatics"/>
            <person name="Doyle S."/>
        </authorList>
    </citation>
    <scope>NUCLEOTIDE SEQUENCE [LARGE SCALE GENOMIC DNA]</scope>
    <source>
        <strain evidence="11 13">NCTC10338</strain>
    </source>
</reference>
<dbReference type="RefSeq" id="WP_024361628.1">
    <property type="nucleotide sequence ID" value="NZ_BJNS01000010.1"/>
</dbReference>
<evidence type="ECO:0000259" key="9">
    <source>
        <dbReference type="Pfam" id="PF25198"/>
    </source>
</evidence>
<feature type="domain" description="Spore germination protein N-terminal" evidence="9">
    <location>
        <begin position="20"/>
        <end position="184"/>
    </location>
</feature>
<evidence type="ECO:0000313" key="12">
    <source>
        <dbReference type="Proteomes" id="UP000238825"/>
    </source>
</evidence>
<dbReference type="Proteomes" id="UP000255295">
    <property type="component" value="Unassembled WGS sequence"/>
</dbReference>
<proteinExistence type="inferred from homology"/>
<dbReference type="PANTHER" id="PTHR35789:SF1">
    <property type="entry name" value="SPORE GERMINATION PROTEIN B3"/>
    <property type="match status" value="1"/>
</dbReference>
<evidence type="ECO:0000256" key="3">
    <source>
        <dbReference type="ARBA" id="ARBA00022544"/>
    </source>
</evidence>
<evidence type="ECO:0000256" key="2">
    <source>
        <dbReference type="ARBA" id="ARBA00007886"/>
    </source>
</evidence>
<feature type="domain" description="Spore germination GerAC-like C-terminal" evidence="8">
    <location>
        <begin position="195"/>
        <end position="356"/>
    </location>
</feature>
<organism evidence="10 12">
    <name type="scientific">Lysinibacillus sphaericus</name>
    <name type="common">Bacillus sphaericus</name>
    <dbReference type="NCBI Taxonomy" id="1421"/>
    <lineage>
        <taxon>Bacteria</taxon>
        <taxon>Bacillati</taxon>
        <taxon>Bacillota</taxon>
        <taxon>Bacilli</taxon>
        <taxon>Bacillales</taxon>
        <taxon>Bacillaceae</taxon>
        <taxon>Lysinibacillus</taxon>
    </lineage>
</organism>
<name>A0A2S0K0V3_LYSSH</name>
<dbReference type="Gene3D" id="3.30.300.210">
    <property type="entry name" value="Nutrient germinant receptor protein C, domain 3"/>
    <property type="match status" value="1"/>
</dbReference>
<evidence type="ECO:0000313" key="10">
    <source>
        <dbReference type="EMBL" id="AVK96874.1"/>
    </source>
</evidence>
<evidence type="ECO:0000256" key="4">
    <source>
        <dbReference type="ARBA" id="ARBA00022729"/>
    </source>
</evidence>
<evidence type="ECO:0000313" key="13">
    <source>
        <dbReference type="Proteomes" id="UP000255295"/>
    </source>
</evidence>
<evidence type="ECO:0000256" key="1">
    <source>
        <dbReference type="ARBA" id="ARBA00004635"/>
    </source>
</evidence>
<keyword evidence="7" id="KW-0449">Lipoprotein</keyword>
<dbReference type="InterPro" id="IPR008844">
    <property type="entry name" value="Spore_GerAC-like"/>
</dbReference>
<evidence type="ECO:0000256" key="6">
    <source>
        <dbReference type="ARBA" id="ARBA00023139"/>
    </source>
</evidence>
<accession>A0A2S0K0V3</accession>
<evidence type="ECO:0000256" key="5">
    <source>
        <dbReference type="ARBA" id="ARBA00023136"/>
    </source>
</evidence>
<evidence type="ECO:0000259" key="8">
    <source>
        <dbReference type="Pfam" id="PF05504"/>
    </source>
</evidence>
<sequence>MYRKAIIVLSVVLLAGCWDERLYKNSSVVSLAGIEGTMGEYKGYYAYPKTINKQSQIMLIEAKGISPRDVRNNADLKVEQTLDLSELSTLLISIETVKEPLYDLLDIYFRDPQNPISIKVALTEGSVKPFVELTKEVTDNAGGYYQRFIESTEKNTIYPKLNLQMIGSTLFDNAKDIAIPYIKMDEEEHSAEAAGVALFSGQVFTGKILDPKQSFYMLLLMDKASQHARIQYMLKLNNEDVPVTGEVIHLKRKWIINEEMKKITMDFKIDVEIEEFSKDHLYKEETFKTIEEMFQQRIQADFEEVIKILQEQKSDTLGIGRYIRAYHPKFFEEDWREQFASLTIEPKVKVTIIRTGILR</sequence>